<dbReference type="EMBL" id="JABANM010000892">
    <property type="protein sequence ID" value="KAF4755189.1"/>
    <property type="molecule type" value="Genomic_DNA"/>
</dbReference>
<feature type="compositionally biased region" description="Basic residues" evidence="4">
    <location>
        <begin position="521"/>
        <end position="534"/>
    </location>
</feature>
<evidence type="ECO:0000313" key="6">
    <source>
        <dbReference type="EMBL" id="KAF4698547.1"/>
    </source>
</evidence>
<feature type="region of interest" description="Disordered" evidence="4">
    <location>
        <begin position="509"/>
        <end position="535"/>
    </location>
</feature>
<dbReference type="Proteomes" id="UP000553632">
    <property type="component" value="Unassembled WGS sequence"/>
</dbReference>
<dbReference type="GO" id="GO:0004722">
    <property type="term" value="F:protein serine/threonine phosphatase activity"/>
    <property type="evidence" value="ECO:0007669"/>
    <property type="project" value="TreeGrafter"/>
</dbReference>
<evidence type="ECO:0000259" key="5">
    <source>
        <dbReference type="PROSITE" id="PS51746"/>
    </source>
</evidence>
<dbReference type="InterPro" id="IPR001932">
    <property type="entry name" value="PPM-type_phosphatase-like_dom"/>
</dbReference>
<dbReference type="SUPFAM" id="SSF53032">
    <property type="entry name" value="tRNA-intron endonuclease catalytic domain-like"/>
    <property type="match status" value="1"/>
</dbReference>
<dbReference type="EMBL" id="JABANO010038446">
    <property type="protein sequence ID" value="KAF4698547.1"/>
    <property type="molecule type" value="Genomic_DNA"/>
</dbReference>
<comment type="catalytic activity">
    <reaction evidence="3">
        <text>pretRNA = a 3'-half-tRNA molecule with a 5'-OH end + a 5'-half-tRNA molecule with a 2',3'-cyclic phosphate end + an intron with a 2',3'-cyclic phosphate and a 5'-hydroxyl terminus.</text>
        <dbReference type="EC" id="4.6.1.16"/>
    </reaction>
</comment>
<evidence type="ECO:0000313" key="9">
    <source>
        <dbReference type="Proteomes" id="UP000574390"/>
    </source>
</evidence>
<feature type="compositionally biased region" description="Acidic residues" evidence="4">
    <location>
        <begin position="664"/>
        <end position="675"/>
    </location>
</feature>
<evidence type="ECO:0000256" key="4">
    <source>
        <dbReference type="SAM" id="MobiDB-lite"/>
    </source>
</evidence>
<dbReference type="PANTHER" id="PTHR12320:SF1">
    <property type="entry name" value="PROTEIN PHOSPHATASE PTC7 HOMOLOG"/>
    <property type="match status" value="1"/>
</dbReference>
<feature type="region of interest" description="Disordered" evidence="4">
    <location>
        <begin position="664"/>
        <end position="687"/>
    </location>
</feature>
<dbReference type="GO" id="GO:0006388">
    <property type="term" value="P:tRNA splicing, via endonucleolytic cleavage and ligation"/>
    <property type="evidence" value="ECO:0007669"/>
    <property type="project" value="InterPro"/>
</dbReference>
<name>A0A7J6PRM2_PEROL</name>
<accession>A0A7J6PRM2</accession>
<evidence type="ECO:0000256" key="2">
    <source>
        <dbReference type="ARBA" id="ARBA00012573"/>
    </source>
</evidence>
<evidence type="ECO:0000256" key="1">
    <source>
        <dbReference type="ARBA" id="ARBA00008078"/>
    </source>
</evidence>
<dbReference type="Proteomes" id="UP000574390">
    <property type="component" value="Unassembled WGS sequence"/>
</dbReference>
<organism evidence="6 8">
    <name type="scientific">Perkinsus olseni</name>
    <name type="common">Perkinsus atlanticus</name>
    <dbReference type="NCBI Taxonomy" id="32597"/>
    <lineage>
        <taxon>Eukaryota</taxon>
        <taxon>Sar</taxon>
        <taxon>Alveolata</taxon>
        <taxon>Perkinsozoa</taxon>
        <taxon>Perkinsea</taxon>
        <taxon>Perkinsida</taxon>
        <taxon>Perkinsidae</taxon>
        <taxon>Perkinsus</taxon>
    </lineage>
</organism>
<dbReference type="CDD" id="cd22363">
    <property type="entry name" value="tRNA-intron_lyase_C"/>
    <property type="match status" value="1"/>
</dbReference>
<dbReference type="GO" id="GO:0000213">
    <property type="term" value="F:tRNA-intron lyase activity"/>
    <property type="evidence" value="ECO:0007669"/>
    <property type="project" value="UniProtKB-EC"/>
</dbReference>
<feature type="domain" description="PPM-type phosphatase" evidence="5">
    <location>
        <begin position="785"/>
        <end position="1075"/>
    </location>
</feature>
<dbReference type="InterPro" id="IPR006677">
    <property type="entry name" value="tRNA_intron_Endonuc_cat-like"/>
</dbReference>
<dbReference type="AlphaFoldDB" id="A0A7J6PRM2"/>
<dbReference type="PROSITE" id="PS51746">
    <property type="entry name" value="PPM_2"/>
    <property type="match status" value="1"/>
</dbReference>
<dbReference type="Pfam" id="PF13672">
    <property type="entry name" value="PP2C_2"/>
    <property type="match status" value="1"/>
</dbReference>
<feature type="region of interest" description="Disordered" evidence="4">
    <location>
        <begin position="169"/>
        <end position="224"/>
    </location>
</feature>
<dbReference type="GO" id="GO:0005634">
    <property type="term" value="C:nucleus"/>
    <property type="evidence" value="ECO:0007669"/>
    <property type="project" value="UniProtKB-ARBA"/>
</dbReference>
<dbReference type="Gene3D" id="1.20.1390.10">
    <property type="entry name" value="PWI domain"/>
    <property type="match status" value="1"/>
</dbReference>
<comment type="similarity">
    <text evidence="1">Belongs to the tRNA-intron endonuclease family.</text>
</comment>
<dbReference type="InterPro" id="IPR036167">
    <property type="entry name" value="tRNA_intron_Endo_cat-like_sf"/>
</dbReference>
<evidence type="ECO:0000313" key="7">
    <source>
        <dbReference type="EMBL" id="KAF4755189.1"/>
    </source>
</evidence>
<sequence length="1114" mass="122369">MATTAKNCQLRRVEEELTRAGWNVSSTGALKFGCHFLLYAGDKNDVHSQYGVVVSDAEDPIDYLEVIGLTRLCHSVGKDLLVAEVGPVGDGRPIRWTSLSRWKPHIGLFPIDSMFSGPPGGKGFGGKGAGFPGGKGFGPPPPMPPMPPMPGSWGKGKGMPEWGPMWAGKGSGKGKGGFDNPPLRGGNWSPPPGGRHGPPGMPPDLGPPPSGMMMPPPLPSQGPPMMGAQRPPMMGMPPMPGGGPPVPPAMPIPPVRPNIVPSEGTMHGRSTAGSRRPAYKPGTSGVRRGLLFAFHLDPRADKELLDEMFRVAAAPADDEKQSTSTTAERQEAIDKINDQFIQLWRVPGETFAIAEYRSCGAAFKAQRALTGIRLFGREIYARVDRRTQDMMHHWRGVRGREVANRIAKEGYEVPSNLMDLVDDEIYQLVNRAKGILSDIARAGEARIQSEKSQANARGAENWKGSLAKREEKRIETVLLGKAEQQEKLSKNQQQLADVQAQYLEARAAADKVDREAEKREKHERKRRKREHKSRSTMSIHELISLVPSERSDIYRHPIDWDYVLSQSTTVQQTLWTWVRRQVSLWLGSPDRELTDWIMRMINRRTEAPDLARELRLVVDEEADAFVEQLYRILVFETLRKQYCPNAKDSHQSWVPLTDRVGAVEGDESDSDEELVVEPRSSPTDSAAVMQRERVDTALSEVVADTCESLPEPDAQPVCCEVPRRSRSAASSLKGHLGASTVGSFDTMSSYSFFDNDCPSATPFAGLRMGEYLEDIGREVPPEFYLWGSSHQIPLEEGKRWKNGEDSCFVSPVGAGVADGVGEWGEVLKVNPKRFADELMANAENLLSRDEEEDDDSSPSSRAARVLTEAHQRTKSYGSSTGLVAVVEGSQLGIANVGDSVAMVFRREKEGEDREAVLWTTENQHTFNMPYQLSRVPEPKECDTLAEKFPELVRAVRNKAGCTAVNSREDGVSCERCDLREGDLVVLCTDGVTDNLWPSRISSILSEAVSPVEARRMGCTPTAPEEVASALTGEALEKSKMTRRYKSPFAAAFRAHYGTFYSGGKRDDITAVAAWVVCSVPSSPSDESAASVERHGTFDSFTTSKSSDSLLTCLP</sequence>
<dbReference type="SMART" id="SM00332">
    <property type="entry name" value="PP2Cc"/>
    <property type="match status" value="1"/>
</dbReference>
<keyword evidence="8" id="KW-1185">Reference proteome</keyword>
<reference evidence="8 9" key="1">
    <citation type="submission" date="2020-04" db="EMBL/GenBank/DDBJ databases">
        <title>Perkinsus olseni comparative genomics.</title>
        <authorList>
            <person name="Bogema D.R."/>
        </authorList>
    </citation>
    <scope>NUCLEOTIDE SEQUENCE [LARGE SCALE GENOMIC DNA]</scope>
    <source>
        <strain evidence="7">ATCC PRA-205</strain>
        <strain evidence="6 8">ATCC PRA-207</strain>
    </source>
</reference>
<feature type="region of interest" description="Disordered" evidence="4">
    <location>
        <begin position="846"/>
        <end position="872"/>
    </location>
</feature>
<dbReference type="InterPro" id="IPR036457">
    <property type="entry name" value="PPM-type-like_dom_sf"/>
</dbReference>
<dbReference type="Gene3D" id="3.40.1350.10">
    <property type="match status" value="1"/>
</dbReference>
<feature type="compositionally biased region" description="Basic and acidic residues" evidence="4">
    <location>
        <begin position="509"/>
        <end position="520"/>
    </location>
</feature>
<dbReference type="EC" id="4.6.1.16" evidence="2"/>
<gene>
    <name evidence="7" type="ORF">FOZ62_024614</name>
    <name evidence="6" type="ORF">FOZ63_016810</name>
</gene>
<dbReference type="PANTHER" id="PTHR12320">
    <property type="entry name" value="PROTEIN PHOSPHATASE 2C"/>
    <property type="match status" value="1"/>
</dbReference>
<evidence type="ECO:0000256" key="3">
    <source>
        <dbReference type="ARBA" id="ARBA00034031"/>
    </source>
</evidence>
<dbReference type="GO" id="GO:0003676">
    <property type="term" value="F:nucleic acid binding"/>
    <property type="evidence" value="ECO:0007669"/>
    <property type="project" value="InterPro"/>
</dbReference>
<dbReference type="InterPro" id="IPR039123">
    <property type="entry name" value="PPTC7"/>
</dbReference>
<dbReference type="SUPFAM" id="SSF81606">
    <property type="entry name" value="PP2C-like"/>
    <property type="match status" value="1"/>
</dbReference>
<dbReference type="InterPro" id="IPR011856">
    <property type="entry name" value="tRNA_endonuc-like_dom_sf"/>
</dbReference>
<comment type="caution">
    <text evidence="6">The sequence shown here is derived from an EMBL/GenBank/DDBJ whole genome shotgun (WGS) entry which is preliminary data.</text>
</comment>
<feature type="compositionally biased region" description="Pro residues" evidence="4">
    <location>
        <begin position="189"/>
        <end position="222"/>
    </location>
</feature>
<protein>
    <recommendedName>
        <fullName evidence="2">tRNA-intron lyase</fullName>
        <ecNumber evidence="2">4.6.1.16</ecNumber>
    </recommendedName>
</protein>
<evidence type="ECO:0000313" key="8">
    <source>
        <dbReference type="Proteomes" id="UP000553632"/>
    </source>
</evidence>
<dbReference type="Pfam" id="PF01974">
    <property type="entry name" value="tRNA_int_endo"/>
    <property type="match status" value="1"/>
</dbReference>
<proteinExistence type="inferred from homology"/>
<dbReference type="Gene3D" id="3.60.40.10">
    <property type="entry name" value="PPM-type phosphatase domain"/>
    <property type="match status" value="1"/>
</dbReference>